<dbReference type="Pfam" id="PF14093">
    <property type="entry name" value="DUF4271"/>
    <property type="match status" value="1"/>
</dbReference>
<dbReference type="RefSeq" id="WP_196935603.1">
    <property type="nucleotide sequence ID" value="NZ_MU158698.1"/>
</dbReference>
<dbReference type="AlphaFoldDB" id="A0A928YPH0"/>
<accession>A0A928YPH0</accession>
<keyword evidence="1" id="KW-0472">Membrane</keyword>
<feature type="transmembrane region" description="Helical" evidence="1">
    <location>
        <begin position="160"/>
        <end position="180"/>
    </location>
</feature>
<feature type="transmembrane region" description="Helical" evidence="1">
    <location>
        <begin position="292"/>
        <end position="313"/>
    </location>
</feature>
<feature type="chain" id="PRO_5037633892" evidence="2">
    <location>
        <begin position="25"/>
        <end position="318"/>
    </location>
</feature>
<feature type="transmembrane region" description="Helical" evidence="1">
    <location>
        <begin position="259"/>
        <end position="280"/>
    </location>
</feature>
<dbReference type="Proteomes" id="UP000616201">
    <property type="component" value="Unassembled WGS sequence"/>
</dbReference>
<feature type="transmembrane region" description="Helical" evidence="1">
    <location>
        <begin position="230"/>
        <end position="253"/>
    </location>
</feature>
<reference evidence="3" key="1">
    <citation type="submission" date="2018-02" db="EMBL/GenBank/DDBJ databases">
        <authorList>
            <person name="Vasarhelyi B.M."/>
            <person name="Deshmukh S."/>
            <person name="Balint B."/>
            <person name="Kukolya J."/>
        </authorList>
    </citation>
    <scope>NUCLEOTIDE SEQUENCE</scope>
    <source>
        <strain evidence="3">KB22</strain>
    </source>
</reference>
<dbReference type="EMBL" id="PRDK01000003">
    <property type="protein sequence ID" value="MBE8713141.1"/>
    <property type="molecule type" value="Genomic_DNA"/>
</dbReference>
<feature type="signal peptide" evidence="2">
    <location>
        <begin position="1"/>
        <end position="24"/>
    </location>
</feature>
<organism evidence="3 4">
    <name type="scientific">Sphingobacterium hungaricum</name>
    <dbReference type="NCBI Taxonomy" id="2082723"/>
    <lineage>
        <taxon>Bacteria</taxon>
        <taxon>Pseudomonadati</taxon>
        <taxon>Bacteroidota</taxon>
        <taxon>Sphingobacteriia</taxon>
        <taxon>Sphingobacteriales</taxon>
        <taxon>Sphingobacteriaceae</taxon>
        <taxon>Sphingobacterium</taxon>
    </lineage>
</organism>
<evidence type="ECO:0000313" key="3">
    <source>
        <dbReference type="EMBL" id="MBE8713141.1"/>
    </source>
</evidence>
<keyword evidence="1" id="KW-1133">Transmembrane helix</keyword>
<proteinExistence type="predicted"/>
<name>A0A928YPH0_9SPHI</name>
<keyword evidence="1" id="KW-0812">Transmembrane</keyword>
<comment type="caution">
    <text evidence="3">The sequence shown here is derived from an EMBL/GenBank/DDBJ whole genome shotgun (WGS) entry which is preliminary data.</text>
</comment>
<feature type="transmembrane region" description="Helical" evidence="1">
    <location>
        <begin position="200"/>
        <end position="223"/>
    </location>
</feature>
<evidence type="ECO:0000256" key="1">
    <source>
        <dbReference type="SAM" id="Phobius"/>
    </source>
</evidence>
<protein>
    <submittedName>
        <fullName evidence="3">DUF4271 domain-containing protein</fullName>
    </submittedName>
</protein>
<sequence>MQRKVFLFFFSLLFVNLLSFSSYAQTDLNLDEQSLVDSSSVADSVVDVRSLIYNEYVFPDPNRQSQFVEDLKEKLIVKNGDFIGWMKLHDELMLKKFGETEFSAEKFHRPIWVFAVVLGLFLALAIVKIFFPVDFSIITEAFYKDRLLIQVSKEDNMATSWSYIILYIIFSAALALFILITESGFNNSIFLNPINYIKIAGIVGLLFILKILIIRFVAFVFLINRIVREYIAVLYLIYFNSLLILMPFLLIVTLVPQTYFKFLLILFSVIVIILFIYRFVRTAFNFIGNSKFSVFYLFLYLCSLEVAPILILVKTLSN</sequence>
<keyword evidence="4" id="KW-1185">Reference proteome</keyword>
<evidence type="ECO:0000313" key="4">
    <source>
        <dbReference type="Proteomes" id="UP000616201"/>
    </source>
</evidence>
<keyword evidence="2" id="KW-0732">Signal</keyword>
<gene>
    <name evidence="3" type="ORF">C4F49_05575</name>
</gene>
<feature type="transmembrane region" description="Helical" evidence="1">
    <location>
        <begin position="111"/>
        <end position="139"/>
    </location>
</feature>
<dbReference type="InterPro" id="IPR025367">
    <property type="entry name" value="DUF4271"/>
</dbReference>
<evidence type="ECO:0000256" key="2">
    <source>
        <dbReference type="SAM" id="SignalP"/>
    </source>
</evidence>